<gene>
    <name evidence="1" type="ORF">METZ01_LOCUS355572</name>
</gene>
<organism evidence="1">
    <name type="scientific">marine metagenome</name>
    <dbReference type="NCBI Taxonomy" id="408172"/>
    <lineage>
        <taxon>unclassified sequences</taxon>
        <taxon>metagenomes</taxon>
        <taxon>ecological metagenomes</taxon>
    </lineage>
</organism>
<dbReference type="AlphaFoldDB" id="A0A382S0L9"/>
<reference evidence="1" key="1">
    <citation type="submission" date="2018-05" db="EMBL/GenBank/DDBJ databases">
        <authorList>
            <person name="Lanie J.A."/>
            <person name="Ng W.-L."/>
            <person name="Kazmierczak K.M."/>
            <person name="Andrzejewski T.M."/>
            <person name="Davidsen T.M."/>
            <person name="Wayne K.J."/>
            <person name="Tettelin H."/>
            <person name="Glass J.I."/>
            <person name="Rusch D."/>
            <person name="Podicherti R."/>
            <person name="Tsui H.-C.T."/>
            <person name="Winkler M.E."/>
        </authorList>
    </citation>
    <scope>NUCLEOTIDE SEQUENCE</scope>
</reference>
<dbReference type="SUPFAM" id="SSF52402">
    <property type="entry name" value="Adenine nucleotide alpha hydrolases-like"/>
    <property type="match status" value="1"/>
</dbReference>
<name>A0A382S0L9_9ZZZZ</name>
<sequence>MSSVSNGSKLDDSSFIEQEAYYGLPSRVEFCANCVISNQRPNSAIEFEHTSATKKSTIKLDEEGICDACRLAKEKRVQIDWNDRESQLLDLCDQHRKNGVSYDCLVPGSGGKDSFYAAHILKHKYGMHPLTVTWAPHLYTNW</sequence>
<proteinExistence type="predicted"/>
<evidence type="ECO:0008006" key="2">
    <source>
        <dbReference type="Google" id="ProtNLM"/>
    </source>
</evidence>
<feature type="non-terminal residue" evidence="1">
    <location>
        <position position="142"/>
    </location>
</feature>
<protein>
    <recommendedName>
        <fullName evidence="2">N-acetyl sugar amidotransferase</fullName>
    </recommendedName>
</protein>
<dbReference type="EMBL" id="UINC01125112">
    <property type="protein sequence ID" value="SVD02718.1"/>
    <property type="molecule type" value="Genomic_DNA"/>
</dbReference>
<accession>A0A382S0L9</accession>
<evidence type="ECO:0000313" key="1">
    <source>
        <dbReference type="EMBL" id="SVD02718.1"/>
    </source>
</evidence>